<protein>
    <submittedName>
        <fullName evidence="2">Uncharacterized protein</fullName>
    </submittedName>
</protein>
<comment type="caution">
    <text evidence="2">The sequence shown here is derived from an EMBL/GenBank/DDBJ whole genome shotgun (WGS) entry which is preliminary data.</text>
</comment>
<evidence type="ECO:0000313" key="2">
    <source>
        <dbReference type="EMBL" id="KAK0713082.1"/>
    </source>
</evidence>
<sequence length="97" mass="10443">MCFTPTGVYLCAAAHACCMCCCIVLTSAANPNSFAPPQPPHHLSEPPNRQTRQLVTISGNGLNQSDDMLRHSSPPPRCPPARPENPNQLQSVICSVF</sequence>
<dbReference type="EMBL" id="JAUIRO010000005">
    <property type="protein sequence ID" value="KAK0713082.1"/>
    <property type="molecule type" value="Genomic_DNA"/>
</dbReference>
<dbReference type="Proteomes" id="UP001172101">
    <property type="component" value="Unassembled WGS sequence"/>
</dbReference>
<keyword evidence="3" id="KW-1185">Reference proteome</keyword>
<feature type="region of interest" description="Disordered" evidence="1">
    <location>
        <begin position="58"/>
        <end position="87"/>
    </location>
</feature>
<accession>A0AA40ABY2</accession>
<proteinExistence type="predicted"/>
<name>A0AA40ABY2_9PEZI</name>
<feature type="compositionally biased region" description="Pro residues" evidence="1">
    <location>
        <begin position="73"/>
        <end position="83"/>
    </location>
</feature>
<organism evidence="2 3">
    <name type="scientific">Lasiosphaeria miniovina</name>
    <dbReference type="NCBI Taxonomy" id="1954250"/>
    <lineage>
        <taxon>Eukaryota</taxon>
        <taxon>Fungi</taxon>
        <taxon>Dikarya</taxon>
        <taxon>Ascomycota</taxon>
        <taxon>Pezizomycotina</taxon>
        <taxon>Sordariomycetes</taxon>
        <taxon>Sordariomycetidae</taxon>
        <taxon>Sordariales</taxon>
        <taxon>Lasiosphaeriaceae</taxon>
        <taxon>Lasiosphaeria</taxon>
    </lineage>
</organism>
<reference evidence="2" key="1">
    <citation type="submission" date="2023-06" db="EMBL/GenBank/DDBJ databases">
        <title>Genome-scale phylogeny and comparative genomics of the fungal order Sordariales.</title>
        <authorList>
            <consortium name="Lawrence Berkeley National Laboratory"/>
            <person name="Hensen N."/>
            <person name="Bonometti L."/>
            <person name="Westerberg I."/>
            <person name="Brannstrom I.O."/>
            <person name="Guillou S."/>
            <person name="Cros-Aarteil S."/>
            <person name="Calhoun S."/>
            <person name="Haridas S."/>
            <person name="Kuo A."/>
            <person name="Mondo S."/>
            <person name="Pangilinan J."/>
            <person name="Riley R."/>
            <person name="LaButti K."/>
            <person name="Andreopoulos B."/>
            <person name="Lipzen A."/>
            <person name="Chen C."/>
            <person name="Yanf M."/>
            <person name="Daum C."/>
            <person name="Ng V."/>
            <person name="Clum A."/>
            <person name="Steindorff A."/>
            <person name="Ohm R."/>
            <person name="Martin F."/>
            <person name="Silar P."/>
            <person name="Natvig D."/>
            <person name="Lalanne C."/>
            <person name="Gautier V."/>
            <person name="Ament-velasquez S.L."/>
            <person name="Kruys A."/>
            <person name="Hutchinson M.I."/>
            <person name="Powell A.J."/>
            <person name="Barry K."/>
            <person name="Miller A.N."/>
            <person name="Grigoriev I.V."/>
            <person name="Debuchy R."/>
            <person name="Gladieux P."/>
            <person name="Thoren M.H."/>
            <person name="Johannesson H."/>
        </authorList>
    </citation>
    <scope>NUCLEOTIDE SEQUENCE</scope>
    <source>
        <strain evidence="2">SMH2392-1A</strain>
    </source>
</reference>
<evidence type="ECO:0000256" key="1">
    <source>
        <dbReference type="SAM" id="MobiDB-lite"/>
    </source>
</evidence>
<dbReference type="AlphaFoldDB" id="A0AA40ABY2"/>
<evidence type="ECO:0000313" key="3">
    <source>
        <dbReference type="Proteomes" id="UP001172101"/>
    </source>
</evidence>
<dbReference type="GeneID" id="85317845"/>
<gene>
    <name evidence="2" type="ORF">B0T26DRAFT_355099</name>
</gene>
<dbReference type="RefSeq" id="XP_060294405.1">
    <property type="nucleotide sequence ID" value="XM_060434575.1"/>
</dbReference>